<dbReference type="PANTHER" id="PTHR22888">
    <property type="entry name" value="CYTOCHROME C OXIDASE, SUBUNIT II"/>
    <property type="match status" value="1"/>
</dbReference>
<dbReference type="GO" id="GO:0005507">
    <property type="term" value="F:copper ion binding"/>
    <property type="evidence" value="ECO:0007669"/>
    <property type="project" value="InterPro"/>
</dbReference>
<evidence type="ECO:0000256" key="10">
    <source>
        <dbReference type="ARBA" id="ARBA00023008"/>
    </source>
</evidence>
<evidence type="ECO:0000256" key="12">
    <source>
        <dbReference type="ARBA" id="ARBA00024688"/>
    </source>
</evidence>
<keyword evidence="8 14" id="KW-0249">Electron transport</keyword>
<evidence type="ECO:0000256" key="8">
    <source>
        <dbReference type="ARBA" id="ARBA00022982"/>
    </source>
</evidence>
<comment type="subcellular location">
    <subcellularLocation>
        <location evidence="14">Cell membrane</location>
        <topology evidence="14">Multi-pass membrane protein</topology>
    </subcellularLocation>
    <subcellularLocation>
        <location evidence="1">Membrane</location>
        <topology evidence="1">Multi-pass membrane protein</topology>
    </subcellularLocation>
</comment>
<protein>
    <recommendedName>
        <fullName evidence="15">Cytochrome c oxidase subunit 2</fullName>
        <ecNumber evidence="15">7.1.1.9</ecNumber>
    </recommendedName>
</protein>
<dbReference type="GO" id="GO:0005886">
    <property type="term" value="C:plasma membrane"/>
    <property type="evidence" value="ECO:0007669"/>
    <property type="project" value="UniProtKB-SubCell"/>
</dbReference>
<keyword evidence="3 14" id="KW-0813">Transport</keyword>
<dbReference type="InterPro" id="IPR008972">
    <property type="entry name" value="Cupredoxin"/>
</dbReference>
<feature type="domain" description="Cytochrome oxidase subunit II transmembrane region profile" evidence="18">
    <location>
        <begin position="76"/>
        <end position="172"/>
    </location>
</feature>
<dbReference type="OrthoDB" id="9781261at2"/>
<feature type="transmembrane region" description="Helical" evidence="16">
    <location>
        <begin position="144"/>
        <end position="166"/>
    </location>
</feature>
<dbReference type="GO" id="GO:0004129">
    <property type="term" value="F:cytochrome-c oxidase activity"/>
    <property type="evidence" value="ECO:0007669"/>
    <property type="project" value="UniProtKB-EC"/>
</dbReference>
<dbReference type="Pfam" id="PF02790">
    <property type="entry name" value="COX2_TM"/>
    <property type="match status" value="1"/>
</dbReference>
<keyword evidence="11 16" id="KW-0472">Membrane</keyword>
<keyword evidence="4 14" id="KW-0679">Respiratory chain</keyword>
<dbReference type="Pfam" id="PF00116">
    <property type="entry name" value="COX2"/>
    <property type="match status" value="1"/>
</dbReference>
<dbReference type="AlphaFoldDB" id="A0A844ZK56"/>
<keyword evidence="20" id="KW-1185">Reference proteome</keyword>
<comment type="function">
    <text evidence="12 15">Subunits I and II form the functional core of the enzyme complex. Electrons originating in cytochrome c are transferred via heme a and Cu(A) to the binuclear center formed by heme a3 and Cu(B).</text>
</comment>
<feature type="domain" description="Cytochrome oxidase subunit II copper A binding" evidence="17">
    <location>
        <begin position="174"/>
        <end position="308"/>
    </location>
</feature>
<dbReference type="SUPFAM" id="SSF81464">
    <property type="entry name" value="Cytochrome c oxidase subunit II-like, transmembrane region"/>
    <property type="match status" value="1"/>
</dbReference>
<dbReference type="EMBL" id="WTYY01000002">
    <property type="protein sequence ID" value="MXO87944.1"/>
    <property type="molecule type" value="Genomic_DNA"/>
</dbReference>
<evidence type="ECO:0000256" key="11">
    <source>
        <dbReference type="ARBA" id="ARBA00023136"/>
    </source>
</evidence>
<evidence type="ECO:0000259" key="17">
    <source>
        <dbReference type="PROSITE" id="PS50857"/>
    </source>
</evidence>
<evidence type="ECO:0000256" key="7">
    <source>
        <dbReference type="ARBA" id="ARBA00022967"/>
    </source>
</evidence>
<dbReference type="Gene3D" id="1.10.287.90">
    <property type="match status" value="1"/>
</dbReference>
<organism evidence="19 20">
    <name type="scientific">Alteraurantiacibacter aestuarii</name>
    <dbReference type="NCBI Taxonomy" id="650004"/>
    <lineage>
        <taxon>Bacteria</taxon>
        <taxon>Pseudomonadati</taxon>
        <taxon>Pseudomonadota</taxon>
        <taxon>Alphaproteobacteria</taxon>
        <taxon>Sphingomonadales</taxon>
        <taxon>Erythrobacteraceae</taxon>
        <taxon>Alteraurantiacibacter</taxon>
    </lineage>
</organism>
<dbReference type="InterPro" id="IPR045187">
    <property type="entry name" value="CcO_II"/>
</dbReference>
<evidence type="ECO:0000256" key="6">
    <source>
        <dbReference type="ARBA" id="ARBA00022723"/>
    </source>
</evidence>
<dbReference type="GO" id="GO:0016491">
    <property type="term" value="F:oxidoreductase activity"/>
    <property type="evidence" value="ECO:0007669"/>
    <property type="project" value="UniProtKB-KW"/>
</dbReference>
<evidence type="ECO:0000256" key="3">
    <source>
        <dbReference type="ARBA" id="ARBA00022448"/>
    </source>
</evidence>
<dbReference type="GO" id="GO:0042773">
    <property type="term" value="P:ATP synthesis coupled electron transport"/>
    <property type="evidence" value="ECO:0007669"/>
    <property type="project" value="TreeGrafter"/>
</dbReference>
<sequence>MNFGEIARKRLHIMVIMAAAVSFLTAPVTGFAQETEAVEAVAADAAVEGAVVADAAPAFEHYGADMIVGQPVSANEDMLASMTFQPQHTANGDYALWMHDAILMPVITVISLFVLGLLLWVVARYRRSRNPVASKTSHNTLIEIIWTVIPVIILLVIAVPSITLLARQYQSPPEDALTIKANGYQWYWGYEYVDNGGFEVISNMLSDEDALSSGEPHQLAVDNRMVVPVGVPIRIQTFGKDVIHAFGVPSLWFKMDAVPGRINEKMLQIDEPGIYYGQCMELCGARHGYMPIAIEARPVAEYEAWVLSQGGTLPGAVAAVPAEPAAAPAPEAEVAVPAEEIAAADAAQAQS</sequence>
<dbReference type="Gene3D" id="2.60.40.420">
    <property type="entry name" value="Cupredoxins - blue copper proteins"/>
    <property type="match status" value="1"/>
</dbReference>
<dbReference type="NCBIfam" id="TIGR02866">
    <property type="entry name" value="CoxB"/>
    <property type="match status" value="1"/>
</dbReference>
<evidence type="ECO:0000256" key="5">
    <source>
        <dbReference type="ARBA" id="ARBA00022692"/>
    </source>
</evidence>
<name>A0A844ZK56_9SPHN</name>
<dbReference type="InterPro" id="IPR036257">
    <property type="entry name" value="Cyt_c_oxidase_su2_TM_sf"/>
</dbReference>
<evidence type="ECO:0000256" key="13">
    <source>
        <dbReference type="ARBA" id="ARBA00047816"/>
    </source>
</evidence>
<feature type="transmembrane region" description="Helical" evidence="16">
    <location>
        <begin position="102"/>
        <end position="123"/>
    </location>
</feature>
<evidence type="ECO:0000256" key="15">
    <source>
        <dbReference type="RuleBase" id="RU004024"/>
    </source>
</evidence>
<dbReference type="InterPro" id="IPR002429">
    <property type="entry name" value="CcO_II-like_C"/>
</dbReference>
<accession>A0A844ZK56</accession>
<evidence type="ECO:0000256" key="2">
    <source>
        <dbReference type="ARBA" id="ARBA00007866"/>
    </source>
</evidence>
<evidence type="ECO:0000256" key="14">
    <source>
        <dbReference type="RuleBase" id="RU000456"/>
    </source>
</evidence>
<dbReference type="PROSITE" id="PS50999">
    <property type="entry name" value="COX2_TM"/>
    <property type="match status" value="1"/>
</dbReference>
<dbReference type="PROSITE" id="PS50857">
    <property type="entry name" value="COX2_CUA"/>
    <property type="match status" value="1"/>
</dbReference>
<keyword evidence="19" id="KW-0560">Oxidoreductase</keyword>
<dbReference type="PRINTS" id="PR01166">
    <property type="entry name" value="CYCOXIDASEII"/>
</dbReference>
<proteinExistence type="inferred from homology"/>
<dbReference type="PROSITE" id="PS00078">
    <property type="entry name" value="COX2"/>
    <property type="match status" value="1"/>
</dbReference>
<dbReference type="InterPro" id="IPR001505">
    <property type="entry name" value="Copper_CuA"/>
</dbReference>
<dbReference type="InterPro" id="IPR011759">
    <property type="entry name" value="Cyt_c_oxidase_su2_TM_dom"/>
</dbReference>
<gene>
    <name evidence="19" type="primary">coxB</name>
    <name evidence="19" type="ORF">GRI32_04230</name>
</gene>
<comment type="caution">
    <text evidence="19">The sequence shown here is derived from an EMBL/GenBank/DDBJ whole genome shotgun (WGS) entry which is preliminary data.</text>
</comment>
<dbReference type="SUPFAM" id="SSF49503">
    <property type="entry name" value="Cupredoxins"/>
    <property type="match status" value="1"/>
</dbReference>
<feature type="transmembrane region" description="Helical" evidence="16">
    <location>
        <begin position="12"/>
        <end position="32"/>
    </location>
</feature>
<dbReference type="InterPro" id="IPR014222">
    <property type="entry name" value="Cyt_c_oxidase_su2"/>
</dbReference>
<dbReference type="PANTHER" id="PTHR22888:SF9">
    <property type="entry name" value="CYTOCHROME C OXIDASE SUBUNIT 2"/>
    <property type="match status" value="1"/>
</dbReference>
<dbReference type="Proteomes" id="UP000435243">
    <property type="component" value="Unassembled WGS sequence"/>
</dbReference>
<keyword evidence="5 14" id="KW-0812">Transmembrane</keyword>
<keyword evidence="9 16" id="KW-1133">Transmembrane helix</keyword>
<dbReference type="EC" id="7.1.1.9" evidence="15"/>
<evidence type="ECO:0000256" key="16">
    <source>
        <dbReference type="SAM" id="Phobius"/>
    </source>
</evidence>
<comment type="cofactor">
    <cofactor evidence="15">
        <name>Cu cation</name>
        <dbReference type="ChEBI" id="CHEBI:23378"/>
    </cofactor>
    <text evidence="15">Binds a copper A center.</text>
</comment>
<keyword evidence="7" id="KW-1278">Translocase</keyword>
<keyword evidence="10 15" id="KW-0186">Copper</keyword>
<evidence type="ECO:0000313" key="19">
    <source>
        <dbReference type="EMBL" id="MXO87944.1"/>
    </source>
</evidence>
<evidence type="ECO:0000256" key="1">
    <source>
        <dbReference type="ARBA" id="ARBA00004141"/>
    </source>
</evidence>
<reference evidence="19 20" key="1">
    <citation type="submission" date="2019-12" db="EMBL/GenBank/DDBJ databases">
        <title>Genomic-based taxomic classification of the family Erythrobacteraceae.</title>
        <authorList>
            <person name="Xu L."/>
        </authorList>
    </citation>
    <scope>NUCLEOTIDE SEQUENCE [LARGE SCALE GENOMIC DNA]</scope>
    <source>
        <strain evidence="19 20">JCM 16339</strain>
    </source>
</reference>
<comment type="catalytic activity">
    <reaction evidence="13 15">
        <text>4 Fe(II)-[cytochrome c] + O2 + 8 H(+)(in) = 4 Fe(III)-[cytochrome c] + 2 H2O + 4 H(+)(out)</text>
        <dbReference type="Rhea" id="RHEA:11436"/>
        <dbReference type="Rhea" id="RHEA-COMP:10350"/>
        <dbReference type="Rhea" id="RHEA-COMP:14399"/>
        <dbReference type="ChEBI" id="CHEBI:15377"/>
        <dbReference type="ChEBI" id="CHEBI:15378"/>
        <dbReference type="ChEBI" id="CHEBI:15379"/>
        <dbReference type="ChEBI" id="CHEBI:29033"/>
        <dbReference type="ChEBI" id="CHEBI:29034"/>
        <dbReference type="EC" id="7.1.1.9"/>
    </reaction>
</comment>
<comment type="similarity">
    <text evidence="2 14">Belongs to the cytochrome c oxidase subunit 2 family.</text>
</comment>
<keyword evidence="6 15" id="KW-0479">Metal-binding</keyword>
<evidence type="ECO:0000313" key="20">
    <source>
        <dbReference type="Proteomes" id="UP000435243"/>
    </source>
</evidence>
<evidence type="ECO:0000259" key="18">
    <source>
        <dbReference type="PROSITE" id="PS50999"/>
    </source>
</evidence>
<evidence type="ECO:0000256" key="9">
    <source>
        <dbReference type="ARBA" id="ARBA00022989"/>
    </source>
</evidence>
<evidence type="ECO:0000256" key="4">
    <source>
        <dbReference type="ARBA" id="ARBA00022660"/>
    </source>
</evidence>